<evidence type="ECO:0000256" key="1">
    <source>
        <dbReference type="SAM" id="MobiDB-lite"/>
    </source>
</evidence>
<dbReference type="Proteomes" id="UP000652761">
    <property type="component" value="Unassembled WGS sequence"/>
</dbReference>
<evidence type="ECO:0000313" key="3">
    <source>
        <dbReference type="Proteomes" id="UP000652761"/>
    </source>
</evidence>
<feature type="compositionally biased region" description="Low complexity" evidence="1">
    <location>
        <begin position="17"/>
        <end position="31"/>
    </location>
</feature>
<comment type="caution">
    <text evidence="2">The sequence shown here is derived from an EMBL/GenBank/DDBJ whole genome shotgun (WGS) entry which is preliminary data.</text>
</comment>
<feature type="region of interest" description="Disordered" evidence="1">
    <location>
        <begin position="1"/>
        <end position="34"/>
    </location>
</feature>
<protein>
    <submittedName>
        <fullName evidence="2">Uncharacterized protein</fullName>
    </submittedName>
</protein>
<organism evidence="2 3">
    <name type="scientific">Colocasia esculenta</name>
    <name type="common">Wild taro</name>
    <name type="synonym">Arum esculentum</name>
    <dbReference type="NCBI Taxonomy" id="4460"/>
    <lineage>
        <taxon>Eukaryota</taxon>
        <taxon>Viridiplantae</taxon>
        <taxon>Streptophyta</taxon>
        <taxon>Embryophyta</taxon>
        <taxon>Tracheophyta</taxon>
        <taxon>Spermatophyta</taxon>
        <taxon>Magnoliopsida</taxon>
        <taxon>Liliopsida</taxon>
        <taxon>Araceae</taxon>
        <taxon>Aroideae</taxon>
        <taxon>Colocasieae</taxon>
        <taxon>Colocasia</taxon>
    </lineage>
</organism>
<keyword evidence="3" id="KW-1185">Reference proteome</keyword>
<evidence type="ECO:0000313" key="2">
    <source>
        <dbReference type="EMBL" id="MQM14722.1"/>
    </source>
</evidence>
<reference evidence="2" key="1">
    <citation type="submission" date="2017-07" db="EMBL/GenBank/DDBJ databases">
        <title>Taro Niue Genome Assembly and Annotation.</title>
        <authorList>
            <person name="Atibalentja N."/>
            <person name="Keating K."/>
            <person name="Fields C.J."/>
        </authorList>
    </citation>
    <scope>NUCLEOTIDE SEQUENCE</scope>
    <source>
        <strain evidence="2">Niue_2</strain>
        <tissue evidence="2">Leaf</tissue>
    </source>
</reference>
<dbReference type="EMBL" id="NMUH01006203">
    <property type="protein sequence ID" value="MQM14722.1"/>
    <property type="molecule type" value="Genomic_DNA"/>
</dbReference>
<proteinExistence type="predicted"/>
<dbReference type="AlphaFoldDB" id="A0A843WW11"/>
<sequence length="143" mass="15112">MDVPLPMDKLSFPPPSSSSTGSTGSWGGAPPRFRPVFDTETELPILGNPIAKQSSYQRTLTVISRIQSSLYNSGLVAKETKDDTLPIGIQAIPSWGGNGNGSQICEGTNSRSNIIDVYLGLQVNHVDGPGQVGLAFGNTLSHE</sequence>
<accession>A0A843WW11</accession>
<gene>
    <name evidence="2" type="ORF">Taro_047657</name>
</gene>
<dbReference type="OrthoDB" id="422187at2759"/>
<name>A0A843WW11_COLES</name>